<dbReference type="SUPFAM" id="SSF54523">
    <property type="entry name" value="Pili subunits"/>
    <property type="match status" value="1"/>
</dbReference>
<gene>
    <name evidence="2" type="ORF">DRJ00_08060</name>
</gene>
<dbReference type="AlphaFoldDB" id="A0A497E3P0"/>
<sequence>MRSEKRKINQKGFTFVELIVVIGLVVIVAMLTYLPYRSTLRSFSLSTTKTSLQQSARIALKRIVKELGAGMILISEESNEAVDGDNNYGYADSSPYKIAVRLPNYSGTDPKEPGTIVTFYAALAEDSSAPIDPALASEGEQPLLYTRTYTSSWENPELLIPEKENLKVTQLNFIVGGDNRDRVLITLELAQSDSALSKWSVYKLVSTAKLGAR</sequence>
<dbReference type="NCBIfam" id="TIGR02532">
    <property type="entry name" value="IV_pilin_GFxxxE"/>
    <property type="match status" value="1"/>
</dbReference>
<dbReference type="Proteomes" id="UP000279422">
    <property type="component" value="Unassembled WGS sequence"/>
</dbReference>
<name>A0A497E3P0_UNCAE</name>
<feature type="transmembrane region" description="Helical" evidence="1">
    <location>
        <begin position="12"/>
        <end position="36"/>
    </location>
</feature>
<reference evidence="2 3" key="1">
    <citation type="submission" date="2018-06" db="EMBL/GenBank/DDBJ databases">
        <title>Extensive metabolic versatility and redundancy in microbially diverse, dynamic hydrothermal sediments.</title>
        <authorList>
            <person name="Dombrowski N."/>
            <person name="Teske A."/>
            <person name="Baker B.J."/>
        </authorList>
    </citation>
    <scope>NUCLEOTIDE SEQUENCE [LARGE SCALE GENOMIC DNA]</scope>
    <source>
        <strain evidence="2">B47_G16</strain>
    </source>
</reference>
<comment type="caution">
    <text evidence="2">The sequence shown here is derived from an EMBL/GenBank/DDBJ whole genome shotgun (WGS) entry which is preliminary data.</text>
</comment>
<evidence type="ECO:0000313" key="2">
    <source>
        <dbReference type="EMBL" id="RLE07494.1"/>
    </source>
</evidence>
<evidence type="ECO:0000313" key="3">
    <source>
        <dbReference type="Proteomes" id="UP000279422"/>
    </source>
</evidence>
<dbReference type="InterPro" id="IPR012902">
    <property type="entry name" value="N_methyl_site"/>
</dbReference>
<dbReference type="EMBL" id="QMPZ01000164">
    <property type="protein sequence ID" value="RLE07494.1"/>
    <property type="molecule type" value="Genomic_DNA"/>
</dbReference>
<accession>A0A497E3P0</accession>
<proteinExistence type="predicted"/>
<dbReference type="Pfam" id="PF07963">
    <property type="entry name" value="N_methyl"/>
    <property type="match status" value="1"/>
</dbReference>
<keyword evidence="1" id="KW-0472">Membrane</keyword>
<protein>
    <recommendedName>
        <fullName evidence="4">Prepilin-type N-terminal cleavage/methylation domain-containing protein</fullName>
    </recommendedName>
</protein>
<keyword evidence="1" id="KW-0812">Transmembrane</keyword>
<evidence type="ECO:0008006" key="4">
    <source>
        <dbReference type="Google" id="ProtNLM"/>
    </source>
</evidence>
<evidence type="ECO:0000256" key="1">
    <source>
        <dbReference type="SAM" id="Phobius"/>
    </source>
</evidence>
<organism evidence="2 3">
    <name type="scientific">Aerophobetes bacterium</name>
    <dbReference type="NCBI Taxonomy" id="2030807"/>
    <lineage>
        <taxon>Bacteria</taxon>
        <taxon>Candidatus Aerophobota</taxon>
    </lineage>
</organism>
<keyword evidence="1" id="KW-1133">Transmembrane helix</keyword>
<dbReference type="InterPro" id="IPR045584">
    <property type="entry name" value="Pilin-like"/>
</dbReference>